<comment type="caution">
    <text evidence="3">The sequence shown here is derived from an EMBL/GenBank/DDBJ whole genome shotgun (WGS) entry which is preliminary data.</text>
</comment>
<name>A0A2B4T0Q1_STYPI</name>
<feature type="region of interest" description="Disordered" evidence="1">
    <location>
        <begin position="95"/>
        <end position="118"/>
    </location>
</feature>
<protein>
    <recommendedName>
        <fullName evidence="5">Transmembrane protein 141</fullName>
    </recommendedName>
</protein>
<dbReference type="EMBL" id="LSMT01000002">
    <property type="protein sequence ID" value="PFX34720.1"/>
    <property type="molecule type" value="Genomic_DNA"/>
</dbReference>
<dbReference type="Proteomes" id="UP000225706">
    <property type="component" value="Unassembled WGS sequence"/>
</dbReference>
<evidence type="ECO:0000256" key="1">
    <source>
        <dbReference type="SAM" id="MobiDB-lite"/>
    </source>
</evidence>
<proteinExistence type="predicted"/>
<dbReference type="OrthoDB" id="5952509at2759"/>
<evidence type="ECO:0008006" key="5">
    <source>
        <dbReference type="Google" id="ProtNLM"/>
    </source>
</evidence>
<evidence type="ECO:0000256" key="2">
    <source>
        <dbReference type="SAM" id="Phobius"/>
    </source>
</evidence>
<keyword evidence="4" id="KW-1185">Reference proteome</keyword>
<dbReference type="AlphaFoldDB" id="A0A2B4T0Q1"/>
<evidence type="ECO:0000313" key="4">
    <source>
        <dbReference type="Proteomes" id="UP000225706"/>
    </source>
</evidence>
<keyword evidence="2" id="KW-0812">Transmembrane</keyword>
<gene>
    <name evidence="3" type="ORF">AWC38_SpisGene271</name>
</gene>
<evidence type="ECO:0000313" key="3">
    <source>
        <dbReference type="EMBL" id="PFX34720.1"/>
    </source>
</evidence>
<accession>A0A2B4T0Q1</accession>
<reference evidence="4" key="1">
    <citation type="journal article" date="2017" name="bioRxiv">
        <title>Comparative analysis of the genomes of Stylophora pistillata and Acropora digitifera provides evidence for extensive differences between species of corals.</title>
        <authorList>
            <person name="Voolstra C.R."/>
            <person name="Li Y."/>
            <person name="Liew Y.J."/>
            <person name="Baumgarten S."/>
            <person name="Zoccola D."/>
            <person name="Flot J.-F."/>
            <person name="Tambutte S."/>
            <person name="Allemand D."/>
            <person name="Aranda M."/>
        </authorList>
    </citation>
    <scope>NUCLEOTIDE SEQUENCE [LARGE SCALE GENOMIC DNA]</scope>
</reference>
<keyword evidence="2" id="KW-0472">Membrane</keyword>
<dbReference type="InterPro" id="IPR038259">
    <property type="entry name" value="Tmem141_sf"/>
</dbReference>
<sequence length="118" mass="13407">MDWVNRQTAHERPDLLEWRKHQGKAAWYGLWSIIVGSSVTYAGLSLFRLQIPKKYIPLLSLTTGACSGWFVSHRIMRSFPPSDVDSAVSDINQSLGNKENYASPMQTSKFGDKDFIKE</sequence>
<dbReference type="Gene3D" id="1.10.3350.20">
    <property type="entry name" value="Tmem141 protein family"/>
    <property type="match status" value="1"/>
</dbReference>
<feature type="transmembrane region" description="Helical" evidence="2">
    <location>
        <begin position="25"/>
        <end position="49"/>
    </location>
</feature>
<organism evidence="3 4">
    <name type="scientific">Stylophora pistillata</name>
    <name type="common">Smooth cauliflower coral</name>
    <dbReference type="NCBI Taxonomy" id="50429"/>
    <lineage>
        <taxon>Eukaryota</taxon>
        <taxon>Metazoa</taxon>
        <taxon>Cnidaria</taxon>
        <taxon>Anthozoa</taxon>
        <taxon>Hexacorallia</taxon>
        <taxon>Scleractinia</taxon>
        <taxon>Astrocoeniina</taxon>
        <taxon>Pocilloporidae</taxon>
        <taxon>Stylophora</taxon>
    </lineage>
</organism>
<keyword evidence="2" id="KW-1133">Transmembrane helix</keyword>